<evidence type="ECO:0000259" key="1">
    <source>
        <dbReference type="PROSITE" id="PS51708"/>
    </source>
</evidence>
<keyword evidence="3" id="KW-1185">Reference proteome</keyword>
<reference evidence="3" key="1">
    <citation type="journal article" date="2019" name="Int. J. Syst. Evol. Microbiol.">
        <title>The Global Catalogue of Microorganisms (GCM) 10K type strain sequencing project: providing services to taxonomists for standard genome sequencing and annotation.</title>
        <authorList>
            <consortium name="The Broad Institute Genomics Platform"/>
            <consortium name="The Broad Institute Genome Sequencing Center for Infectious Disease"/>
            <person name="Wu L."/>
            <person name="Ma J."/>
        </authorList>
    </citation>
    <scope>NUCLEOTIDE SEQUENCE [LARGE SCALE GENOMIC DNA]</scope>
    <source>
        <strain evidence="3">JCM 13006</strain>
    </source>
</reference>
<feature type="domain" description="CHAD" evidence="1">
    <location>
        <begin position="16"/>
        <end position="346"/>
    </location>
</feature>
<dbReference type="RefSeq" id="WP_345698465.1">
    <property type="nucleotide sequence ID" value="NZ_BAABIS010000001.1"/>
</dbReference>
<gene>
    <name evidence="2" type="ORF">GCM10023235_42840</name>
</gene>
<sequence length="360" mass="37025">MTDAPTTAPVAPAASSTSAGEVLAGYLTAQAGVFLRALPQAVGEAGSRPGALPASAAAADDLLRAVRRVGGALHTFAVAFEPAWARESRAELRWLLNLLASEPAYQRRSARLLAALDSLADPGPDAPGMLAGHAGAPKARALLDRQLTLARTRAHTAVLQELRSARLHALADRMTLLAGEVPLAEGCAGEPAEALLPQAAAALGALAEAAELLPLQRSAVPYGGEGLHRLGSGGTPGAGAARTGADSEAVLAADDEPWLRARILLKRARYALEVCGSPVAGLDELDRVLGRHQEASDAAVTAATAARTPRITPATAYVLGVVHADQRLEVEAARYAFGLQWPVLAPGLGHWEGPPAPRKG</sequence>
<comment type="caution">
    <text evidence="2">The sequence shown here is derived from an EMBL/GenBank/DDBJ whole genome shotgun (WGS) entry which is preliminary data.</text>
</comment>
<dbReference type="InterPro" id="IPR007899">
    <property type="entry name" value="CHAD_dom"/>
</dbReference>
<evidence type="ECO:0000313" key="3">
    <source>
        <dbReference type="Proteomes" id="UP001501752"/>
    </source>
</evidence>
<dbReference type="SMART" id="SM00880">
    <property type="entry name" value="CHAD"/>
    <property type="match status" value="1"/>
</dbReference>
<organism evidence="2 3">
    <name type="scientific">Kitasatospora terrestris</name>
    <dbReference type="NCBI Taxonomy" id="258051"/>
    <lineage>
        <taxon>Bacteria</taxon>
        <taxon>Bacillati</taxon>
        <taxon>Actinomycetota</taxon>
        <taxon>Actinomycetes</taxon>
        <taxon>Kitasatosporales</taxon>
        <taxon>Streptomycetaceae</taxon>
        <taxon>Kitasatospora</taxon>
    </lineage>
</organism>
<dbReference type="InterPro" id="IPR038186">
    <property type="entry name" value="CHAD_dom_sf"/>
</dbReference>
<dbReference type="PROSITE" id="PS51708">
    <property type="entry name" value="CHAD"/>
    <property type="match status" value="1"/>
</dbReference>
<evidence type="ECO:0000313" key="2">
    <source>
        <dbReference type="EMBL" id="GAA4860340.1"/>
    </source>
</evidence>
<name>A0ABP9DUH1_9ACTN</name>
<accession>A0ABP9DUH1</accession>
<proteinExistence type="predicted"/>
<dbReference type="Pfam" id="PF05235">
    <property type="entry name" value="CHAD"/>
    <property type="match status" value="1"/>
</dbReference>
<dbReference type="EMBL" id="BAABIS010000001">
    <property type="protein sequence ID" value="GAA4860340.1"/>
    <property type="molecule type" value="Genomic_DNA"/>
</dbReference>
<dbReference type="Proteomes" id="UP001501752">
    <property type="component" value="Unassembled WGS sequence"/>
</dbReference>
<dbReference type="Gene3D" id="1.40.20.10">
    <property type="entry name" value="CHAD domain"/>
    <property type="match status" value="1"/>
</dbReference>
<protein>
    <submittedName>
        <fullName evidence="2">CHAD domain-containing protein</fullName>
    </submittedName>
</protein>